<evidence type="ECO:0000256" key="2">
    <source>
        <dbReference type="ARBA" id="ARBA00023033"/>
    </source>
</evidence>
<dbReference type="Gene3D" id="3.50.50.60">
    <property type="entry name" value="FAD/NAD(P)-binding domain"/>
    <property type="match status" value="1"/>
</dbReference>
<dbReference type="InterPro" id="IPR050493">
    <property type="entry name" value="FAD-dep_Monooxygenase_BioMet"/>
</dbReference>
<evidence type="ECO:0000313" key="4">
    <source>
        <dbReference type="EMBL" id="OSZ58022.1"/>
    </source>
</evidence>
<keyword evidence="2" id="KW-0503">Monooxygenase</keyword>
<dbReference type="InterPro" id="IPR036188">
    <property type="entry name" value="FAD/NAD-bd_sf"/>
</dbReference>
<protein>
    <recommendedName>
        <fullName evidence="3">FAD-binding domain-containing protein</fullName>
    </recommendedName>
</protein>
<dbReference type="RefSeq" id="WP_086171402.1">
    <property type="nucleotide sequence ID" value="NZ_MRYD01000149.1"/>
</dbReference>
<reference evidence="4 5" key="1">
    <citation type="submission" date="2016-12" db="EMBL/GenBank/DDBJ databases">
        <title>Genome Mining:The Detection of Biosynthetic Gene Clusters to Aid in the Expression of Curamycin A produced by Streptomyces sp. strain CZA14.</title>
        <authorList>
            <person name="Durrell K.A."/>
            <person name="Kirby B.M."/>
            <person name="Khan W."/>
            <person name="Mthethwa T."/>
            <person name="Le Roes-Hill M."/>
        </authorList>
    </citation>
    <scope>NUCLEOTIDE SEQUENCE [LARGE SCALE GENOMIC DNA]</scope>
    <source>
        <strain evidence="4 5">CZA14</strain>
    </source>
</reference>
<keyword evidence="1" id="KW-0560">Oxidoreductase</keyword>
<dbReference type="Proteomes" id="UP000194266">
    <property type="component" value="Unassembled WGS sequence"/>
</dbReference>
<keyword evidence="5" id="KW-1185">Reference proteome</keyword>
<evidence type="ECO:0000256" key="1">
    <source>
        <dbReference type="ARBA" id="ARBA00023002"/>
    </source>
</evidence>
<name>A0ABX3YE01_9ACTN</name>
<accession>A0ABX3YE01</accession>
<evidence type="ECO:0000259" key="3">
    <source>
        <dbReference type="Pfam" id="PF01494"/>
    </source>
</evidence>
<proteinExistence type="predicted"/>
<gene>
    <name evidence="4" type="ORF">OQI_24095</name>
</gene>
<feature type="domain" description="FAD-binding" evidence="3">
    <location>
        <begin position="19"/>
        <end position="361"/>
    </location>
</feature>
<dbReference type="PANTHER" id="PTHR13789:SF309">
    <property type="entry name" value="PUTATIVE (AFU_ORTHOLOGUE AFUA_6G14510)-RELATED"/>
    <property type="match status" value="1"/>
</dbReference>
<dbReference type="InterPro" id="IPR002938">
    <property type="entry name" value="FAD-bd"/>
</dbReference>
<evidence type="ECO:0000313" key="5">
    <source>
        <dbReference type="Proteomes" id="UP000194266"/>
    </source>
</evidence>
<dbReference type="PRINTS" id="PR00420">
    <property type="entry name" value="RNGMNOXGNASE"/>
</dbReference>
<comment type="caution">
    <text evidence="4">The sequence shown here is derived from an EMBL/GenBank/DDBJ whole genome shotgun (WGS) entry which is preliminary data.</text>
</comment>
<organism evidence="4 5">
    <name type="scientific">Streptomyces pharetrae CZA14</name>
    <dbReference type="NCBI Taxonomy" id="1144883"/>
    <lineage>
        <taxon>Bacteria</taxon>
        <taxon>Bacillati</taxon>
        <taxon>Actinomycetota</taxon>
        <taxon>Actinomycetes</taxon>
        <taxon>Kitasatosporales</taxon>
        <taxon>Streptomycetaceae</taxon>
        <taxon>Streptomyces</taxon>
    </lineage>
</organism>
<dbReference type="PANTHER" id="PTHR13789">
    <property type="entry name" value="MONOOXYGENASE"/>
    <property type="match status" value="1"/>
</dbReference>
<dbReference type="EMBL" id="MRYD01000149">
    <property type="protein sequence ID" value="OSZ58022.1"/>
    <property type="molecule type" value="Genomic_DNA"/>
</dbReference>
<dbReference type="SUPFAM" id="SSF51905">
    <property type="entry name" value="FAD/NAD(P)-binding domain"/>
    <property type="match status" value="1"/>
</dbReference>
<sequence>MATIREAGTTRKAATIRKALVIGAGIGGLTTAAGLLRQGIEAEVFEARRTPGLLLTGGGFMLWHNAFLALRRIGLDEAVAADSVRMRFHEFRSDTGRRLARWHLDGPSERCGAPACALRRSTLHKVLTHAVGDHRIRLGSRLTGWTEDGEGVTAHFADGSTARGDVLIGADGLRSTVRARMRRGFEPPPRYAGYTAWQAITRLPGESLVPTGTFFNLWGRGGLRFLYCRLDENEVYWDAITSDRAATGLDTLRHSRRDELAAAYRHWPDPVGRIIASTDEEAILPVAVHDRPPGGGWAHGRVVLVGDAAHPMTLNLSQGAGQAIESGVVLAGLLGRTPPDEVPQALRAFEAARRERTADMVGTSWRIGTLGLVHSTPLCRLRDLMMYVFFDTVARGQSYGLMLDDRLERGPVLPAAGSAGTG</sequence>
<dbReference type="Pfam" id="PF01494">
    <property type="entry name" value="FAD_binding_3"/>
    <property type="match status" value="1"/>
</dbReference>